<name>A0ABY5SBA9_9BACL</name>
<protein>
    <submittedName>
        <fullName evidence="1">Uncharacterized protein</fullName>
    </submittedName>
</protein>
<gene>
    <name evidence="1" type="ORF">L1F29_05105</name>
</gene>
<proteinExistence type="predicted"/>
<evidence type="ECO:0000313" key="2">
    <source>
        <dbReference type="Proteomes" id="UP001057877"/>
    </source>
</evidence>
<sequence>MGDIKMVVRMCEVEHVPVENSHFHRLVIEDFGQEAANGFTYEIEVPDDELNFSFDQIMQSGSNELKEMAFLITGGEAPGGRKERDAS</sequence>
<reference evidence="1" key="1">
    <citation type="submission" date="2022-01" db="EMBL/GenBank/DDBJ databases">
        <title>Paenibacillus spongiae sp. nov., isolated from marine sponge.</title>
        <authorList>
            <person name="Li Z."/>
            <person name="Zhang M."/>
        </authorList>
    </citation>
    <scope>NUCLEOTIDE SEQUENCE</scope>
    <source>
        <strain evidence="1">PHS-Z3</strain>
    </source>
</reference>
<accession>A0ABY5SBA9</accession>
<dbReference type="RefSeq" id="WP_258387288.1">
    <property type="nucleotide sequence ID" value="NZ_CP091430.1"/>
</dbReference>
<dbReference type="EMBL" id="CP091430">
    <property type="protein sequence ID" value="UVI31224.1"/>
    <property type="molecule type" value="Genomic_DNA"/>
</dbReference>
<organism evidence="1 2">
    <name type="scientific">Paenibacillus spongiae</name>
    <dbReference type="NCBI Taxonomy" id="2909671"/>
    <lineage>
        <taxon>Bacteria</taxon>
        <taxon>Bacillati</taxon>
        <taxon>Bacillota</taxon>
        <taxon>Bacilli</taxon>
        <taxon>Bacillales</taxon>
        <taxon>Paenibacillaceae</taxon>
        <taxon>Paenibacillus</taxon>
    </lineage>
</organism>
<keyword evidence="2" id="KW-1185">Reference proteome</keyword>
<evidence type="ECO:0000313" key="1">
    <source>
        <dbReference type="EMBL" id="UVI31224.1"/>
    </source>
</evidence>
<dbReference type="Proteomes" id="UP001057877">
    <property type="component" value="Chromosome"/>
</dbReference>